<dbReference type="Gene3D" id="6.20.200.20">
    <property type="match status" value="1"/>
</dbReference>
<sequence length="681" mass="76052">MQATSLVCSFLLVSLCIEFSHNETHPHLRRQRRMHFRLLRRSSSARHGGLAQPGLKAPAPVAVAPRIPLINIDDGVMGVFDSLVGLAGQESSYSVLPGKKGHCTANGMILYDKAVWSPKPCVTCLCSKGEVICDTAMCHPLHCARTILPAGECCPVCAHTASSSDSSIISLDDVSEFSGDTPGPSALDNANELPSVHTQTEEDELKTEAVEFKEKEGHKKDEKKRKRKGKKNRQKHKAHRRQKQPVVRQGPAEEDTPSDSNEDDGAFRMPSHFPIPVPPIEAPPLPAGCSTSDTSVSCINAKLTQIPPISDPDLTSLDLTGNSITAIPDEAFNGIPNLEWIDLSKNNITSPGIGPRAFKVLKKLKRLYLDGNMLVHVPSELPSALEEIKINDNHLHAIDEDSLKDLKSLVTLELEGNKLSEANVSPLAFSSLKSLSYLRLGRNKFRIIPQGLPATLEELYLENNQIEEVSEICFNHTRNINVIVLKHNKLEEQRIAPLAWINQENLESIDLSYNKLYHVPSYLPKSLLHLVLIGNQIDRIPGYVFGHMKPGLEYLYLSFNKLTDDGIDPVSFFGAYHSLRELFLDHNELKSVPFGIDEMRKLRFLRLNNNKIRTVPPERICRTHVSDDDVHENSEEEEPAESRLEHVHLEHNYINTRQLSPHAFSCIRSYCSVVLKPQKIK</sequence>
<proteinExistence type="predicted"/>
<comment type="caution">
    <text evidence="6">The sequence shown here is derived from an EMBL/GenBank/DDBJ whole genome shotgun (WGS) entry which is preliminary data.</text>
</comment>
<dbReference type="GO" id="GO:0008201">
    <property type="term" value="F:heparin binding"/>
    <property type="evidence" value="ECO:0007669"/>
    <property type="project" value="TreeGrafter"/>
</dbReference>
<keyword evidence="4" id="KW-0732">Signal</keyword>
<dbReference type="PROSITE" id="PS01208">
    <property type="entry name" value="VWFC_1"/>
    <property type="match status" value="1"/>
</dbReference>
<feature type="region of interest" description="Disordered" evidence="3">
    <location>
        <begin position="173"/>
        <end position="273"/>
    </location>
</feature>
<dbReference type="SUPFAM" id="SSF57603">
    <property type="entry name" value="FnI-like domain"/>
    <property type="match status" value="1"/>
</dbReference>
<dbReference type="GO" id="GO:0030198">
    <property type="term" value="P:extracellular matrix organization"/>
    <property type="evidence" value="ECO:0007669"/>
    <property type="project" value="TreeGrafter"/>
</dbReference>
<dbReference type="SMART" id="SM00214">
    <property type="entry name" value="VWC"/>
    <property type="match status" value="1"/>
</dbReference>
<dbReference type="Pfam" id="PF00093">
    <property type="entry name" value="VWC"/>
    <property type="match status" value="1"/>
</dbReference>
<evidence type="ECO:0000256" key="2">
    <source>
        <dbReference type="ARBA" id="ARBA00022737"/>
    </source>
</evidence>
<dbReference type="GO" id="GO:0010811">
    <property type="term" value="P:positive regulation of cell-substrate adhesion"/>
    <property type="evidence" value="ECO:0007669"/>
    <property type="project" value="TreeGrafter"/>
</dbReference>
<dbReference type="SMART" id="SM00369">
    <property type="entry name" value="LRR_TYP"/>
    <property type="match status" value="11"/>
</dbReference>
<dbReference type="OrthoDB" id="676979at2759"/>
<dbReference type="PROSITE" id="PS51450">
    <property type="entry name" value="LRR"/>
    <property type="match status" value="4"/>
</dbReference>
<dbReference type="FunFam" id="3.80.10.10:FF:000284">
    <property type="entry name" value="extracellular matrix protein 2 isoform X1"/>
    <property type="match status" value="1"/>
</dbReference>
<feature type="compositionally biased region" description="Basic and acidic residues" evidence="3">
    <location>
        <begin position="624"/>
        <end position="633"/>
    </location>
</feature>
<dbReference type="GO" id="GO:0031012">
    <property type="term" value="C:extracellular matrix"/>
    <property type="evidence" value="ECO:0007669"/>
    <property type="project" value="TreeGrafter"/>
</dbReference>
<evidence type="ECO:0000313" key="6">
    <source>
        <dbReference type="EMBL" id="NWH56438.1"/>
    </source>
</evidence>
<keyword evidence="1" id="KW-0433">Leucine-rich repeat</keyword>
<dbReference type="InterPro" id="IPR001007">
    <property type="entry name" value="VWF_dom"/>
</dbReference>
<evidence type="ECO:0000256" key="1">
    <source>
        <dbReference type="ARBA" id="ARBA00022614"/>
    </source>
</evidence>
<dbReference type="FunFam" id="3.80.10.10:FF:000772">
    <property type="entry name" value="Extracellular matrix protein 2"/>
    <property type="match status" value="1"/>
</dbReference>
<dbReference type="PANTHER" id="PTHR46544:SF1">
    <property type="entry name" value="EXTRACELLULAR MATRIX PROTEIN 2"/>
    <property type="match status" value="1"/>
</dbReference>
<dbReference type="Pfam" id="PF13855">
    <property type="entry name" value="LRR_8"/>
    <property type="match status" value="4"/>
</dbReference>
<evidence type="ECO:0000256" key="4">
    <source>
        <dbReference type="SAM" id="SignalP"/>
    </source>
</evidence>
<keyword evidence="2" id="KW-0677">Repeat</keyword>
<evidence type="ECO:0000259" key="5">
    <source>
        <dbReference type="PROSITE" id="PS50184"/>
    </source>
</evidence>
<keyword evidence="7" id="KW-1185">Reference proteome</keyword>
<dbReference type="SUPFAM" id="SSF52058">
    <property type="entry name" value="L domain-like"/>
    <property type="match status" value="1"/>
</dbReference>
<feature type="signal peptide" evidence="4">
    <location>
        <begin position="1"/>
        <end position="22"/>
    </location>
</feature>
<feature type="non-terminal residue" evidence="6">
    <location>
        <position position="681"/>
    </location>
</feature>
<dbReference type="EMBL" id="VWPV01001873">
    <property type="protein sequence ID" value="NWH56438.1"/>
    <property type="molecule type" value="Genomic_DNA"/>
</dbReference>
<dbReference type="InterPro" id="IPR003591">
    <property type="entry name" value="Leu-rich_rpt_typical-subtyp"/>
</dbReference>
<dbReference type="FunFam" id="3.80.10.10:FF:000130">
    <property type="entry name" value="extracellular matrix protein 2 isoform X1"/>
    <property type="match status" value="1"/>
</dbReference>
<feature type="compositionally biased region" description="Basic and acidic residues" evidence="3">
    <location>
        <begin position="206"/>
        <end position="220"/>
    </location>
</feature>
<feature type="domain" description="VWFC" evidence="5">
    <location>
        <begin position="101"/>
        <end position="158"/>
    </location>
</feature>
<evidence type="ECO:0000256" key="3">
    <source>
        <dbReference type="SAM" id="MobiDB-lite"/>
    </source>
</evidence>
<name>A0A7K4ITQ8_GEOCA</name>
<feature type="compositionally biased region" description="Acidic residues" evidence="3">
    <location>
        <begin position="252"/>
        <end position="264"/>
    </location>
</feature>
<dbReference type="GO" id="GO:0070052">
    <property type="term" value="F:collagen V binding"/>
    <property type="evidence" value="ECO:0007669"/>
    <property type="project" value="TreeGrafter"/>
</dbReference>
<feature type="chain" id="PRO_5029646099" evidence="4">
    <location>
        <begin position="23"/>
        <end position="681"/>
    </location>
</feature>
<dbReference type="PROSITE" id="PS50184">
    <property type="entry name" value="VWFC_2"/>
    <property type="match status" value="1"/>
</dbReference>
<gene>
    <name evidence="6" type="primary">Ecm2</name>
    <name evidence="6" type="ORF">GEOCAL_R05494</name>
</gene>
<dbReference type="InterPro" id="IPR001611">
    <property type="entry name" value="Leu-rich_rpt"/>
</dbReference>
<organism evidence="6 7">
    <name type="scientific">Geococcyx californianus</name>
    <name type="common">Greater roadrunner</name>
    <name type="synonym">Saurothera californiana</name>
    <dbReference type="NCBI Taxonomy" id="8947"/>
    <lineage>
        <taxon>Eukaryota</taxon>
        <taxon>Metazoa</taxon>
        <taxon>Chordata</taxon>
        <taxon>Craniata</taxon>
        <taxon>Vertebrata</taxon>
        <taxon>Euteleostomi</taxon>
        <taxon>Archelosauria</taxon>
        <taxon>Archosauria</taxon>
        <taxon>Dinosauria</taxon>
        <taxon>Saurischia</taxon>
        <taxon>Theropoda</taxon>
        <taxon>Coelurosauria</taxon>
        <taxon>Aves</taxon>
        <taxon>Neognathae</taxon>
        <taxon>Neoaves</taxon>
        <taxon>Otidimorphae</taxon>
        <taxon>Cuculiformes</taxon>
        <taxon>Neomorphidae</taxon>
        <taxon>Geococcyx</taxon>
    </lineage>
</organism>
<dbReference type="Gene3D" id="3.80.10.10">
    <property type="entry name" value="Ribonuclease Inhibitor"/>
    <property type="match status" value="2"/>
</dbReference>
<feature type="region of interest" description="Disordered" evidence="3">
    <location>
        <begin position="624"/>
        <end position="643"/>
    </location>
</feature>
<dbReference type="Proteomes" id="UP000531151">
    <property type="component" value="Unassembled WGS sequence"/>
</dbReference>
<dbReference type="InterPro" id="IPR043184">
    <property type="entry name" value="ECM2"/>
</dbReference>
<feature type="non-terminal residue" evidence="6">
    <location>
        <position position="1"/>
    </location>
</feature>
<dbReference type="SMART" id="SM00364">
    <property type="entry name" value="LRR_BAC"/>
    <property type="match status" value="3"/>
</dbReference>
<reference evidence="6 7" key="1">
    <citation type="submission" date="2019-09" db="EMBL/GenBank/DDBJ databases">
        <title>Bird 10,000 Genomes (B10K) Project - Family phase.</title>
        <authorList>
            <person name="Zhang G."/>
        </authorList>
    </citation>
    <scope>NUCLEOTIDE SEQUENCE [LARGE SCALE GENOMIC DNA]</scope>
    <source>
        <strain evidence="6">B10K-CU-031-07</strain>
        <tissue evidence="6">Muscle</tissue>
    </source>
</reference>
<evidence type="ECO:0000313" key="7">
    <source>
        <dbReference type="Proteomes" id="UP000531151"/>
    </source>
</evidence>
<protein>
    <submittedName>
        <fullName evidence="6">ECM2 protein</fullName>
    </submittedName>
</protein>
<dbReference type="PANTHER" id="PTHR46544">
    <property type="entry name" value="EXTRACELLULAR MATRIX PROTEIN 2-RELATED"/>
    <property type="match status" value="1"/>
</dbReference>
<accession>A0A7K4ITQ8</accession>
<feature type="compositionally biased region" description="Basic residues" evidence="3">
    <location>
        <begin position="221"/>
        <end position="243"/>
    </location>
</feature>
<dbReference type="AlphaFoldDB" id="A0A7K4ITQ8"/>
<dbReference type="InterPro" id="IPR032675">
    <property type="entry name" value="LRR_dom_sf"/>
</dbReference>